<organism evidence="2 3">
    <name type="scientific">Allomyces macrogynus (strain ATCC 38327)</name>
    <name type="common">Allomyces javanicus var. macrogynus</name>
    <dbReference type="NCBI Taxonomy" id="578462"/>
    <lineage>
        <taxon>Eukaryota</taxon>
        <taxon>Fungi</taxon>
        <taxon>Fungi incertae sedis</taxon>
        <taxon>Blastocladiomycota</taxon>
        <taxon>Blastocladiomycetes</taxon>
        <taxon>Blastocladiales</taxon>
        <taxon>Blastocladiaceae</taxon>
        <taxon>Allomyces</taxon>
    </lineage>
</organism>
<dbReference type="AlphaFoldDB" id="A0A0L0S0B8"/>
<dbReference type="EMBL" id="GG745330">
    <property type="protein sequence ID" value="KNE55993.1"/>
    <property type="molecule type" value="Genomic_DNA"/>
</dbReference>
<proteinExistence type="predicted"/>
<dbReference type="Pfam" id="PF23726">
    <property type="entry name" value="Beta-prop_RSE1_2nd"/>
    <property type="match status" value="1"/>
</dbReference>
<feature type="non-terminal residue" evidence="2">
    <location>
        <position position="1"/>
    </location>
</feature>
<sequence>VFKAGHELKQINDTGFTTTTRTQFVGAFVHRTYLVQVLDHALVLLSGDGLTRLHGVDVDAVAHASTAADANHIVVVTRVGTALVFASRE</sequence>
<dbReference type="InterPro" id="IPR015943">
    <property type="entry name" value="WD40/YVTN_repeat-like_dom_sf"/>
</dbReference>
<evidence type="ECO:0000259" key="1">
    <source>
        <dbReference type="Pfam" id="PF23726"/>
    </source>
</evidence>
<protein>
    <recommendedName>
        <fullName evidence="1">RSE1/DDB1/CPSF1 second beta-propeller domain-containing protein</fullName>
    </recommendedName>
</protein>
<dbReference type="InterPro" id="IPR058543">
    <property type="entry name" value="Beta-prop_RSE1/DDB1/CPSF1_2nd"/>
</dbReference>
<evidence type="ECO:0000313" key="2">
    <source>
        <dbReference type="EMBL" id="KNE55993.1"/>
    </source>
</evidence>
<reference evidence="2 3" key="1">
    <citation type="submission" date="2009-11" db="EMBL/GenBank/DDBJ databases">
        <title>Annotation of Allomyces macrogynus ATCC 38327.</title>
        <authorList>
            <consortium name="The Broad Institute Genome Sequencing Platform"/>
            <person name="Russ C."/>
            <person name="Cuomo C."/>
            <person name="Burger G."/>
            <person name="Gray M.W."/>
            <person name="Holland P.W.H."/>
            <person name="King N."/>
            <person name="Lang F.B.F."/>
            <person name="Roger A.J."/>
            <person name="Ruiz-Trillo I."/>
            <person name="Young S.K."/>
            <person name="Zeng Q."/>
            <person name="Gargeya S."/>
            <person name="Fitzgerald M."/>
            <person name="Haas B."/>
            <person name="Abouelleil A."/>
            <person name="Alvarado L."/>
            <person name="Arachchi H.M."/>
            <person name="Berlin A."/>
            <person name="Chapman S.B."/>
            <person name="Gearin G."/>
            <person name="Goldberg J."/>
            <person name="Griggs A."/>
            <person name="Gujja S."/>
            <person name="Hansen M."/>
            <person name="Heiman D."/>
            <person name="Howarth C."/>
            <person name="Larimer J."/>
            <person name="Lui A."/>
            <person name="MacDonald P.J.P."/>
            <person name="McCowen C."/>
            <person name="Montmayeur A."/>
            <person name="Murphy C."/>
            <person name="Neiman D."/>
            <person name="Pearson M."/>
            <person name="Priest M."/>
            <person name="Roberts A."/>
            <person name="Saif S."/>
            <person name="Shea T."/>
            <person name="Sisk P."/>
            <person name="Stolte C."/>
            <person name="Sykes S."/>
            <person name="Wortman J."/>
            <person name="Nusbaum C."/>
            <person name="Birren B."/>
        </authorList>
    </citation>
    <scope>NUCLEOTIDE SEQUENCE [LARGE SCALE GENOMIC DNA]</scope>
    <source>
        <strain evidence="2 3">ATCC 38327</strain>
    </source>
</reference>
<name>A0A0L0S0B8_ALLM3</name>
<dbReference type="Proteomes" id="UP000054350">
    <property type="component" value="Unassembled WGS sequence"/>
</dbReference>
<dbReference type="VEuPathDB" id="FungiDB:AMAG_17856"/>
<dbReference type="OrthoDB" id="6109at2759"/>
<gene>
    <name evidence="2" type="ORF">AMAG_17856</name>
</gene>
<evidence type="ECO:0000313" key="3">
    <source>
        <dbReference type="Proteomes" id="UP000054350"/>
    </source>
</evidence>
<reference evidence="3" key="2">
    <citation type="submission" date="2009-11" db="EMBL/GenBank/DDBJ databases">
        <title>The Genome Sequence of Allomyces macrogynus strain ATCC 38327.</title>
        <authorList>
            <consortium name="The Broad Institute Genome Sequencing Platform"/>
            <person name="Russ C."/>
            <person name="Cuomo C."/>
            <person name="Shea T."/>
            <person name="Young S.K."/>
            <person name="Zeng Q."/>
            <person name="Koehrsen M."/>
            <person name="Haas B."/>
            <person name="Borodovsky M."/>
            <person name="Guigo R."/>
            <person name="Alvarado L."/>
            <person name="Berlin A."/>
            <person name="Borenstein D."/>
            <person name="Chen Z."/>
            <person name="Engels R."/>
            <person name="Freedman E."/>
            <person name="Gellesch M."/>
            <person name="Goldberg J."/>
            <person name="Griggs A."/>
            <person name="Gujja S."/>
            <person name="Heiman D."/>
            <person name="Hepburn T."/>
            <person name="Howarth C."/>
            <person name="Jen D."/>
            <person name="Larson L."/>
            <person name="Lewis B."/>
            <person name="Mehta T."/>
            <person name="Park D."/>
            <person name="Pearson M."/>
            <person name="Roberts A."/>
            <person name="Saif S."/>
            <person name="Shenoy N."/>
            <person name="Sisk P."/>
            <person name="Stolte C."/>
            <person name="Sykes S."/>
            <person name="Walk T."/>
            <person name="White J."/>
            <person name="Yandava C."/>
            <person name="Burger G."/>
            <person name="Gray M.W."/>
            <person name="Holland P.W.H."/>
            <person name="King N."/>
            <person name="Lang F.B.F."/>
            <person name="Roger A.J."/>
            <person name="Ruiz-Trillo I."/>
            <person name="Lander E."/>
            <person name="Nusbaum C."/>
        </authorList>
    </citation>
    <scope>NUCLEOTIDE SEQUENCE [LARGE SCALE GENOMIC DNA]</scope>
    <source>
        <strain evidence="3">ATCC 38327</strain>
    </source>
</reference>
<keyword evidence="3" id="KW-1185">Reference proteome</keyword>
<accession>A0A0L0S0B8</accession>
<feature type="domain" description="RSE1/DDB1/CPSF1 second beta-propeller" evidence="1">
    <location>
        <begin position="1"/>
        <end position="85"/>
    </location>
</feature>
<dbReference type="Gene3D" id="2.130.10.10">
    <property type="entry name" value="YVTN repeat-like/Quinoprotein amine dehydrogenase"/>
    <property type="match status" value="1"/>
</dbReference>